<accession>A0A7R8H3J4</accession>
<organism evidence="1 2">
    <name type="scientific">Lepeophtheirus salmonis</name>
    <name type="common">Salmon louse</name>
    <name type="synonym">Caligus salmonis</name>
    <dbReference type="NCBI Taxonomy" id="72036"/>
    <lineage>
        <taxon>Eukaryota</taxon>
        <taxon>Metazoa</taxon>
        <taxon>Ecdysozoa</taxon>
        <taxon>Arthropoda</taxon>
        <taxon>Crustacea</taxon>
        <taxon>Multicrustacea</taxon>
        <taxon>Hexanauplia</taxon>
        <taxon>Copepoda</taxon>
        <taxon>Siphonostomatoida</taxon>
        <taxon>Caligidae</taxon>
        <taxon>Lepeophtheirus</taxon>
    </lineage>
</organism>
<protein>
    <submittedName>
        <fullName evidence="1">(salmon louse) hypothetical protein</fullName>
    </submittedName>
</protein>
<evidence type="ECO:0000313" key="2">
    <source>
        <dbReference type="Proteomes" id="UP000675881"/>
    </source>
</evidence>
<dbReference type="Proteomes" id="UP000675881">
    <property type="component" value="Chromosome 13"/>
</dbReference>
<reference evidence="1" key="1">
    <citation type="submission" date="2021-02" db="EMBL/GenBank/DDBJ databases">
        <authorList>
            <person name="Bekaert M."/>
        </authorList>
    </citation>
    <scope>NUCLEOTIDE SEQUENCE</scope>
    <source>
        <strain evidence="1">IoA-00</strain>
    </source>
</reference>
<evidence type="ECO:0000313" key="1">
    <source>
        <dbReference type="EMBL" id="CAF2830977.1"/>
    </source>
</evidence>
<keyword evidence="2" id="KW-1185">Reference proteome</keyword>
<proteinExistence type="predicted"/>
<dbReference type="EMBL" id="HG994592">
    <property type="protein sequence ID" value="CAF2830977.1"/>
    <property type="molecule type" value="Genomic_DNA"/>
</dbReference>
<sequence length="170" mass="19807">MCKFSKRSRKDSRRSMVSLYFDIKHILLEVGMYLSPERDCLTISEHSLPASEAHTVLCSDVQLQRLDKDLGNWFLNPEFIFKSHKISSYENLSKLKVLKQLGISPQKRVRRDIALLMVESMSSKKVLATFNRLLDPSFVPNLFVTLVKEIVVRSVPTSHRLWLVRWSSWI</sequence>
<dbReference type="AlphaFoldDB" id="A0A7R8H3J4"/>
<gene>
    <name evidence="1" type="ORF">LSAA_3815</name>
</gene>
<name>A0A7R8H3J4_LEPSM</name>